<dbReference type="Pfam" id="PF00326">
    <property type="entry name" value="Peptidase_S9"/>
    <property type="match status" value="1"/>
</dbReference>
<dbReference type="PANTHER" id="PTHR42776:SF27">
    <property type="entry name" value="DIPEPTIDYL PEPTIDASE FAMILY MEMBER 6"/>
    <property type="match status" value="1"/>
</dbReference>
<protein>
    <recommendedName>
        <fullName evidence="3">Dipeptidyl-peptidase V</fullName>
    </recommendedName>
</protein>
<dbReference type="InterPro" id="IPR001375">
    <property type="entry name" value="Peptidase_S9_cat"/>
</dbReference>
<comment type="similarity">
    <text evidence="1">Belongs to the peptidase S9C family.</text>
</comment>
<name>A0A9P5LJZ8_9HYPO</name>
<evidence type="ECO:0000313" key="6">
    <source>
        <dbReference type="Proteomes" id="UP000722485"/>
    </source>
</evidence>
<dbReference type="EMBL" id="JAANBB010000030">
    <property type="protein sequence ID" value="KAF7554604.1"/>
    <property type="molecule type" value="Genomic_DNA"/>
</dbReference>
<dbReference type="GO" id="GO:0004252">
    <property type="term" value="F:serine-type endopeptidase activity"/>
    <property type="evidence" value="ECO:0007669"/>
    <property type="project" value="TreeGrafter"/>
</dbReference>
<dbReference type="AlphaFoldDB" id="A0A9P5LJZ8"/>
<dbReference type="SUPFAM" id="SSF53474">
    <property type="entry name" value="alpha/beta-Hydrolases"/>
    <property type="match status" value="1"/>
</dbReference>
<feature type="domain" description="Peptidase S9 prolyl oligopeptidase catalytic" evidence="4">
    <location>
        <begin position="485"/>
        <end position="683"/>
    </location>
</feature>
<evidence type="ECO:0000256" key="2">
    <source>
        <dbReference type="ARBA" id="ARBA00022801"/>
    </source>
</evidence>
<dbReference type="Gene3D" id="2.120.10.30">
    <property type="entry name" value="TolB, C-terminal domain"/>
    <property type="match status" value="2"/>
</dbReference>
<proteinExistence type="inferred from homology"/>
<evidence type="ECO:0000256" key="1">
    <source>
        <dbReference type="ARBA" id="ARBA00010040"/>
    </source>
</evidence>
<dbReference type="InterPro" id="IPR011042">
    <property type="entry name" value="6-blade_b-propeller_TolB-like"/>
</dbReference>
<reference evidence="5" key="1">
    <citation type="submission" date="2020-03" db="EMBL/GenBank/DDBJ databases">
        <title>Draft Genome Sequence of Cylindrodendrum hubeiense.</title>
        <authorList>
            <person name="Buettner E."/>
            <person name="Kellner H."/>
        </authorList>
    </citation>
    <scope>NUCLEOTIDE SEQUENCE</scope>
    <source>
        <strain evidence="5">IHI 201604</strain>
    </source>
</reference>
<dbReference type="Gene3D" id="3.40.50.1820">
    <property type="entry name" value="alpha/beta hydrolase"/>
    <property type="match status" value="1"/>
</dbReference>
<dbReference type="OrthoDB" id="43744at2759"/>
<dbReference type="SUPFAM" id="SSF82171">
    <property type="entry name" value="DPP6 N-terminal domain-like"/>
    <property type="match status" value="1"/>
</dbReference>
<gene>
    <name evidence="5" type="ORF">G7Z17_g2798</name>
</gene>
<keyword evidence="2" id="KW-0378">Hydrolase</keyword>
<dbReference type="InterPro" id="IPR029058">
    <property type="entry name" value="AB_hydrolase_fold"/>
</dbReference>
<accession>A0A9P5LJZ8</accession>
<evidence type="ECO:0000259" key="4">
    <source>
        <dbReference type="Pfam" id="PF00326"/>
    </source>
</evidence>
<evidence type="ECO:0000313" key="5">
    <source>
        <dbReference type="EMBL" id="KAF7554604.1"/>
    </source>
</evidence>
<dbReference type="Proteomes" id="UP000722485">
    <property type="component" value="Unassembled WGS sequence"/>
</dbReference>
<keyword evidence="6" id="KW-1185">Reference proteome</keyword>
<dbReference type="PANTHER" id="PTHR42776">
    <property type="entry name" value="SERINE PEPTIDASE S9 FAMILY MEMBER"/>
    <property type="match status" value="1"/>
</dbReference>
<organism evidence="5 6">
    <name type="scientific">Cylindrodendrum hubeiense</name>
    <dbReference type="NCBI Taxonomy" id="595255"/>
    <lineage>
        <taxon>Eukaryota</taxon>
        <taxon>Fungi</taxon>
        <taxon>Dikarya</taxon>
        <taxon>Ascomycota</taxon>
        <taxon>Pezizomycotina</taxon>
        <taxon>Sordariomycetes</taxon>
        <taxon>Hypocreomycetidae</taxon>
        <taxon>Hypocreales</taxon>
        <taxon>Nectriaceae</taxon>
        <taxon>Cylindrodendrum</taxon>
    </lineage>
</organism>
<sequence length="684" mass="75847">MTKTKGSRQHLVGPQLPPTCVQTDITQTVRFLDIQRRHEEFLKPSKNEIVDLAQVEYSPDGKFVAGVATICKELIGVPPTRLAIIELDSGRISTFGEVGTFDIRPKWSPDGKVISFLSQVDQCCQLHLVDLDTGKITKATALNGTIEHQYWSQDGKSILLTVAGRGADKSGCDGGVSLVHNKDDPTKSWIPIIETPVVEDSYRNAWVYDVSSFSTKQVSPHALNIWHAVWISRNAIAAICSDLPGEEHWYRANLREINIETQTTRVLFENENQIEGIRASPSGASVAFMTSIASDRQIVKGDLYIVDMASGKLTMADTNGVNVGCLEWASNDDIVAVGGRDDEEVVIHYNLLTGKTDELWKSHEHSVGGHYMPEITAIKKNDEIRCAFLTYGWFSPPTFVTVTGSQMSSIKTFSSPELCERIQRLGTCRNLKWKAPDGLEIYGYFLAPPTPGPHPTILIVHGGPVWQWRPRYVGSHGNSSILLDQLLLEEGFAIFKPNVRGSTGRGQEFSRHVYGDMGGKDTYDYLSGLDALVESGQADPKRLGVYGASYGGFMSSWLITQTDRFAAAVPVAPVTNWVSEQYTAHVGRFCKDFLNDDAHNPNGRFFTRSPIHYVRDVKTPALMVCGAQDKNTPPGQALEFHRALVAHGKTSVLLTYPEEGHGVRRMPAFFDFAARAVEWFKYYV</sequence>
<comment type="caution">
    <text evidence="5">The sequence shown here is derived from an EMBL/GenBank/DDBJ whole genome shotgun (WGS) entry which is preliminary data.</text>
</comment>
<dbReference type="GO" id="GO:0006508">
    <property type="term" value="P:proteolysis"/>
    <property type="evidence" value="ECO:0007669"/>
    <property type="project" value="InterPro"/>
</dbReference>
<evidence type="ECO:0000256" key="3">
    <source>
        <dbReference type="ARBA" id="ARBA00032829"/>
    </source>
</evidence>